<feature type="compositionally biased region" description="Polar residues" evidence="1">
    <location>
        <begin position="1"/>
        <end position="15"/>
    </location>
</feature>
<accession>A0AAV3R2P8</accession>
<proteinExistence type="predicted"/>
<evidence type="ECO:0000256" key="1">
    <source>
        <dbReference type="SAM" id="MobiDB-lite"/>
    </source>
</evidence>
<evidence type="ECO:0000313" key="2">
    <source>
        <dbReference type="EMBL" id="GAA0169886.1"/>
    </source>
</evidence>
<sequence>MIPESTSAPPQATDSNPPPMIHFAKIPSMVKRLAREPPASGSKPAKRVKVPTPKKAPQEAAQPLGGGSQSDHVPQYSTRLQAPVVELDSSNTISENYGAHDSIPVDIPPLVSSKRVRPTTKVPPAASEELTRQKKGKAVAAEVTVPSFHFHAVKPLLNKKVPARYTPLKDPFTTFAQSAKHMNEENEVALASVAAEAKIALVEYAKKIIHDFLHSPTYSKKEGLSLDPPAAEEDEEVVDSLGDENAELPPDGDDGVPPPPPES</sequence>
<dbReference type="EMBL" id="BAABME010007008">
    <property type="protein sequence ID" value="GAA0169886.1"/>
    <property type="molecule type" value="Genomic_DNA"/>
</dbReference>
<feature type="region of interest" description="Disordered" evidence="1">
    <location>
        <begin position="1"/>
        <end position="76"/>
    </location>
</feature>
<feature type="region of interest" description="Disordered" evidence="1">
    <location>
        <begin position="218"/>
        <end position="263"/>
    </location>
</feature>
<evidence type="ECO:0000313" key="3">
    <source>
        <dbReference type="Proteomes" id="UP001454036"/>
    </source>
</evidence>
<feature type="compositionally biased region" description="Acidic residues" evidence="1">
    <location>
        <begin position="230"/>
        <end position="254"/>
    </location>
</feature>
<reference evidence="2 3" key="1">
    <citation type="submission" date="2024-01" db="EMBL/GenBank/DDBJ databases">
        <title>The complete chloroplast genome sequence of Lithospermum erythrorhizon: insights into the phylogenetic relationship among Boraginaceae species and the maternal lineages of purple gromwells.</title>
        <authorList>
            <person name="Okada T."/>
            <person name="Watanabe K."/>
        </authorList>
    </citation>
    <scope>NUCLEOTIDE SEQUENCE [LARGE SCALE GENOMIC DNA]</scope>
</reference>
<gene>
    <name evidence="2" type="ORF">LIER_24268</name>
</gene>
<dbReference type="AlphaFoldDB" id="A0AAV3R2P8"/>
<feature type="region of interest" description="Disordered" evidence="1">
    <location>
        <begin position="108"/>
        <end position="133"/>
    </location>
</feature>
<protein>
    <submittedName>
        <fullName evidence="2">Uncharacterized protein</fullName>
    </submittedName>
</protein>
<comment type="caution">
    <text evidence="2">The sequence shown here is derived from an EMBL/GenBank/DDBJ whole genome shotgun (WGS) entry which is preliminary data.</text>
</comment>
<dbReference type="Proteomes" id="UP001454036">
    <property type="component" value="Unassembled WGS sequence"/>
</dbReference>
<organism evidence="2 3">
    <name type="scientific">Lithospermum erythrorhizon</name>
    <name type="common">Purple gromwell</name>
    <name type="synonym">Lithospermum officinale var. erythrorhizon</name>
    <dbReference type="NCBI Taxonomy" id="34254"/>
    <lineage>
        <taxon>Eukaryota</taxon>
        <taxon>Viridiplantae</taxon>
        <taxon>Streptophyta</taxon>
        <taxon>Embryophyta</taxon>
        <taxon>Tracheophyta</taxon>
        <taxon>Spermatophyta</taxon>
        <taxon>Magnoliopsida</taxon>
        <taxon>eudicotyledons</taxon>
        <taxon>Gunneridae</taxon>
        <taxon>Pentapetalae</taxon>
        <taxon>asterids</taxon>
        <taxon>lamiids</taxon>
        <taxon>Boraginales</taxon>
        <taxon>Boraginaceae</taxon>
        <taxon>Boraginoideae</taxon>
        <taxon>Lithospermeae</taxon>
        <taxon>Lithospermum</taxon>
    </lineage>
</organism>
<name>A0AAV3R2P8_LITER</name>
<keyword evidence="3" id="KW-1185">Reference proteome</keyword>